<dbReference type="InterPro" id="IPR026591">
    <property type="entry name" value="Sirtuin_cat_small_dom_sf"/>
</dbReference>
<dbReference type="InterPro" id="IPR027546">
    <property type="entry name" value="Sirtuin_class_III"/>
</dbReference>
<keyword evidence="7" id="KW-1185">Reference proteome</keyword>
<dbReference type="PANTHER" id="PTHR11085:SF4">
    <property type="entry name" value="NAD-DEPENDENT PROTEIN DEACYLASE"/>
    <property type="match status" value="1"/>
</dbReference>
<accession>A0ABM9PKV5</accession>
<dbReference type="InterPro" id="IPR026590">
    <property type="entry name" value="Ssirtuin_cat_dom"/>
</dbReference>
<proteinExistence type="predicted"/>
<dbReference type="EC" id="2.3.1.286" evidence="1"/>
<evidence type="ECO:0000256" key="4">
    <source>
        <dbReference type="PROSITE-ProRule" id="PRU00236"/>
    </source>
</evidence>
<protein>
    <recommendedName>
        <fullName evidence="1">protein acetyllysine N-acetyltransferase</fullName>
        <ecNumber evidence="1">2.3.1.286</ecNumber>
    </recommendedName>
</protein>
<name>A0ABM9PKV5_9FLAO</name>
<evidence type="ECO:0000256" key="1">
    <source>
        <dbReference type="ARBA" id="ARBA00012928"/>
    </source>
</evidence>
<dbReference type="RefSeq" id="WP_348738056.1">
    <property type="nucleotide sequence ID" value="NZ_CAXJRC010000012.1"/>
</dbReference>
<dbReference type="SUPFAM" id="SSF52467">
    <property type="entry name" value="DHS-like NAD/FAD-binding domain"/>
    <property type="match status" value="1"/>
</dbReference>
<dbReference type="GO" id="GO:0034979">
    <property type="term" value="F:NAD-dependent protein lysine deacetylase activity"/>
    <property type="evidence" value="ECO:0007669"/>
    <property type="project" value="UniProtKB-EC"/>
</dbReference>
<reference evidence="6 7" key="1">
    <citation type="submission" date="2024-05" db="EMBL/GenBank/DDBJ databases">
        <authorList>
            <person name="Duchaud E."/>
        </authorList>
    </citation>
    <scope>NUCLEOTIDE SEQUENCE [LARGE SCALE GENOMIC DNA]</scope>
    <source>
        <strain evidence="6">Ena-SAMPLE-TAB-13-05-2024-13:56:06:370-140305</strain>
    </source>
</reference>
<sequence length="228" mass="25671">MKQKRLVVLTGAGISAESGIKTFRDADGLWEGHDIYEVASPQGFMSNPDLVLDFYNQRRKQLLTVAPNLGHKNLVELEKNFEVTIITQNVDDLHERAGSSSVLHLHGELRKVRSTVDERLVYDWDKDIVMGDVCEKKSQLRPHIVWFGEDVPMLEKAVEITLQADILVIIGTSMQVYPAASLIDYIQPNTPIYFIDPKPAVNKNAFPNLTIIEDIASSGTQKLLQFLQ</sequence>
<dbReference type="CDD" id="cd01412">
    <property type="entry name" value="SIRT5_Af1_CobB"/>
    <property type="match status" value="1"/>
</dbReference>
<dbReference type="Gene3D" id="3.30.1600.10">
    <property type="entry name" value="SIR2/SIRT2 'Small Domain"/>
    <property type="match status" value="1"/>
</dbReference>
<comment type="caution">
    <text evidence="4">Lacks conserved residue(s) required for the propagation of feature annotation.</text>
</comment>
<evidence type="ECO:0000313" key="7">
    <source>
        <dbReference type="Proteomes" id="UP001497602"/>
    </source>
</evidence>
<dbReference type="PROSITE" id="PS50305">
    <property type="entry name" value="SIRTUIN"/>
    <property type="match status" value="1"/>
</dbReference>
<organism evidence="6 7">
    <name type="scientific">Tenacibaculum vairaonense</name>
    <dbReference type="NCBI Taxonomy" id="3137860"/>
    <lineage>
        <taxon>Bacteria</taxon>
        <taxon>Pseudomonadati</taxon>
        <taxon>Bacteroidota</taxon>
        <taxon>Flavobacteriia</taxon>
        <taxon>Flavobacteriales</taxon>
        <taxon>Flavobacteriaceae</taxon>
        <taxon>Tenacibaculum</taxon>
    </lineage>
</organism>
<dbReference type="Proteomes" id="UP001497602">
    <property type="component" value="Unassembled WGS sequence"/>
</dbReference>
<evidence type="ECO:0000256" key="2">
    <source>
        <dbReference type="ARBA" id="ARBA00022679"/>
    </source>
</evidence>
<dbReference type="PANTHER" id="PTHR11085">
    <property type="entry name" value="NAD-DEPENDENT PROTEIN DEACYLASE SIRTUIN-5, MITOCHONDRIAL-RELATED"/>
    <property type="match status" value="1"/>
</dbReference>
<comment type="caution">
    <text evidence="6">The sequence shown here is derived from an EMBL/GenBank/DDBJ whole genome shotgun (WGS) entry which is preliminary data.</text>
</comment>
<evidence type="ECO:0000313" key="6">
    <source>
        <dbReference type="EMBL" id="CAL2106294.1"/>
    </source>
</evidence>
<evidence type="ECO:0000259" key="5">
    <source>
        <dbReference type="PROSITE" id="PS50305"/>
    </source>
</evidence>
<gene>
    <name evidence="6" type="primary">cobB</name>
    <name evidence="6" type="ORF">T190115A13A_200010</name>
</gene>
<keyword evidence="6" id="KW-0012">Acyltransferase</keyword>
<dbReference type="EMBL" id="CAXJRC010000012">
    <property type="protein sequence ID" value="CAL2106294.1"/>
    <property type="molecule type" value="Genomic_DNA"/>
</dbReference>
<dbReference type="Pfam" id="PF02146">
    <property type="entry name" value="SIR2"/>
    <property type="match status" value="1"/>
</dbReference>
<evidence type="ECO:0000256" key="3">
    <source>
        <dbReference type="ARBA" id="ARBA00023027"/>
    </source>
</evidence>
<keyword evidence="3" id="KW-0520">NAD</keyword>
<keyword evidence="2 6" id="KW-0808">Transferase</keyword>
<feature type="domain" description="Deacetylase sirtuin-type" evidence="5">
    <location>
        <begin position="1"/>
        <end position="228"/>
    </location>
</feature>
<dbReference type="InterPro" id="IPR050134">
    <property type="entry name" value="NAD-dep_sirtuin_deacylases"/>
</dbReference>
<dbReference type="InterPro" id="IPR029035">
    <property type="entry name" value="DHS-like_NAD/FAD-binding_dom"/>
</dbReference>
<dbReference type="InterPro" id="IPR003000">
    <property type="entry name" value="Sirtuin"/>
</dbReference>
<dbReference type="Gene3D" id="3.40.50.1220">
    <property type="entry name" value="TPP-binding domain"/>
    <property type="match status" value="1"/>
</dbReference>